<evidence type="ECO:0000256" key="3">
    <source>
        <dbReference type="ARBA" id="ARBA00022801"/>
    </source>
</evidence>
<evidence type="ECO:0000259" key="7">
    <source>
        <dbReference type="Pfam" id="PF01432"/>
    </source>
</evidence>
<comment type="cofactor">
    <cofactor evidence="6">
        <name>Zn(2+)</name>
        <dbReference type="ChEBI" id="CHEBI:29105"/>
    </cofactor>
    <text evidence="6">Binds 1 zinc ion.</text>
</comment>
<keyword evidence="4 6" id="KW-0862">Zinc</keyword>
<dbReference type="Pfam" id="PF01432">
    <property type="entry name" value="Peptidase_M3"/>
    <property type="match status" value="1"/>
</dbReference>
<evidence type="ECO:0000256" key="5">
    <source>
        <dbReference type="ARBA" id="ARBA00023049"/>
    </source>
</evidence>
<comment type="caution">
    <text evidence="8">The sequence shown here is derived from an EMBL/GenBank/DDBJ whole genome shotgun (WGS) entry which is preliminary data.</text>
</comment>
<dbReference type="SUPFAM" id="SSF55486">
    <property type="entry name" value="Metalloproteases ('zincins'), catalytic domain"/>
    <property type="match status" value="1"/>
</dbReference>
<dbReference type="Proteomes" id="UP000634522">
    <property type="component" value="Unassembled WGS sequence"/>
</dbReference>
<gene>
    <name evidence="8" type="ORF">GPA27_28660</name>
</gene>
<dbReference type="InterPro" id="IPR045090">
    <property type="entry name" value="Pept_M3A_M3B"/>
</dbReference>
<accession>A0ABX1NQ13</accession>
<evidence type="ECO:0000256" key="2">
    <source>
        <dbReference type="ARBA" id="ARBA00022723"/>
    </source>
</evidence>
<dbReference type="Gene3D" id="1.10.1370.40">
    <property type="match status" value="1"/>
</dbReference>
<evidence type="ECO:0000256" key="4">
    <source>
        <dbReference type="ARBA" id="ARBA00022833"/>
    </source>
</evidence>
<keyword evidence="5 6" id="KW-0482">Metalloprotease</keyword>
<dbReference type="PANTHER" id="PTHR43660">
    <property type="entry name" value="DIPEPTIDYL CARBOXYPEPTIDASE"/>
    <property type="match status" value="1"/>
</dbReference>
<organism evidence="8 9">
    <name type="scientific">Aromatoleum toluolicum</name>
    <dbReference type="NCBI Taxonomy" id="90060"/>
    <lineage>
        <taxon>Bacteria</taxon>
        <taxon>Pseudomonadati</taxon>
        <taxon>Pseudomonadota</taxon>
        <taxon>Betaproteobacteria</taxon>
        <taxon>Rhodocyclales</taxon>
        <taxon>Rhodocyclaceae</taxon>
        <taxon>Aromatoleum</taxon>
    </lineage>
</organism>
<feature type="non-terminal residue" evidence="8">
    <location>
        <position position="1"/>
    </location>
</feature>
<keyword evidence="9" id="KW-1185">Reference proteome</keyword>
<feature type="domain" description="Peptidase M3A/M3B catalytic" evidence="7">
    <location>
        <begin position="1"/>
        <end position="72"/>
    </location>
</feature>
<dbReference type="EMBL" id="WTVS01000275">
    <property type="protein sequence ID" value="NMG01340.1"/>
    <property type="molecule type" value="Genomic_DNA"/>
</dbReference>
<dbReference type="RefSeq" id="WP_246261553.1">
    <property type="nucleotide sequence ID" value="NZ_WTVS01000275.1"/>
</dbReference>
<evidence type="ECO:0000313" key="9">
    <source>
        <dbReference type="Proteomes" id="UP000634522"/>
    </source>
</evidence>
<keyword evidence="2 6" id="KW-0479">Metal-binding</keyword>
<dbReference type="InterPro" id="IPR001567">
    <property type="entry name" value="Pept_M3A_M3B_dom"/>
</dbReference>
<evidence type="ECO:0000313" key="8">
    <source>
        <dbReference type="EMBL" id="NMG01340.1"/>
    </source>
</evidence>
<reference evidence="8 9" key="1">
    <citation type="submission" date="2019-12" db="EMBL/GenBank/DDBJ databases">
        <title>Comparative genomics gives insights into the taxonomy of the Azoarcus-Aromatoleum group and reveals separate origins of nif in the plant-associated Azoarcus and non-plant-associated Aromatoleum sub-groups.</title>
        <authorList>
            <person name="Lafos M."/>
            <person name="Maluk M."/>
            <person name="Batista M."/>
            <person name="Junghare M."/>
            <person name="Carmona M."/>
            <person name="Faoro H."/>
            <person name="Cruz L.M."/>
            <person name="Battistoni F."/>
            <person name="De Souza E."/>
            <person name="Pedrosa F."/>
            <person name="Chen W.-M."/>
            <person name="Poole P.S."/>
            <person name="Dixon R.A."/>
            <person name="James E.K."/>
        </authorList>
    </citation>
    <scope>NUCLEOTIDE SEQUENCE [LARGE SCALE GENOMIC DNA]</scope>
    <source>
        <strain evidence="8 9">T</strain>
    </source>
</reference>
<dbReference type="PANTHER" id="PTHR43660:SF1">
    <property type="entry name" value="DIPEPTIDYL CARBOXYPEPTIDASE"/>
    <property type="match status" value="1"/>
</dbReference>
<evidence type="ECO:0000256" key="1">
    <source>
        <dbReference type="ARBA" id="ARBA00022670"/>
    </source>
</evidence>
<protein>
    <submittedName>
        <fullName evidence="8">Oligopeptidase A</fullName>
    </submittedName>
</protein>
<keyword evidence="1 6" id="KW-0645">Protease</keyword>
<name>A0ABX1NQ13_9RHOO</name>
<comment type="similarity">
    <text evidence="6">Belongs to the peptidase M3 family.</text>
</comment>
<keyword evidence="3 6" id="KW-0378">Hydrolase</keyword>
<sequence>GYYSYKWAEVLSADAYAAFEETAGTDGLPSTETGRRYREAILEAGGSRPAMESFKAFRGREPSLDALLRHQGMAEELTA</sequence>
<proteinExistence type="inferred from homology"/>
<evidence type="ECO:0000256" key="6">
    <source>
        <dbReference type="RuleBase" id="RU003435"/>
    </source>
</evidence>